<dbReference type="GO" id="GO:0004518">
    <property type="term" value="F:nuclease activity"/>
    <property type="evidence" value="ECO:0007669"/>
    <property type="project" value="UniProtKB-KW"/>
</dbReference>
<dbReference type="InterPro" id="IPR005227">
    <property type="entry name" value="YqgF"/>
</dbReference>
<keyword evidence="1" id="KW-0690">Ribosome biogenesis</keyword>
<dbReference type="AlphaFoldDB" id="A0A679I7N5"/>
<comment type="subcellular location">
    <subcellularLocation>
        <location evidence="1">Cytoplasm</location>
    </subcellularLocation>
</comment>
<comment type="function">
    <text evidence="1">Could be a nuclease involved in processing of the 5'-end of pre-16S rRNA.</text>
</comment>
<dbReference type="SUPFAM" id="SSF53098">
    <property type="entry name" value="Ribonuclease H-like"/>
    <property type="match status" value="1"/>
</dbReference>
<dbReference type="CDD" id="cd16964">
    <property type="entry name" value="YqgF"/>
    <property type="match status" value="1"/>
</dbReference>
<sequence length="151" mass="16449">MPEGTVMGFDFGTVRIGVAVGETITGLAHPLTLIASEPLAQRFEKIGALLAEWQPHQIVVGLPTHLDGTEHEMTQRCRRFGNQLHGRFNLPVDWVDERLSSAEAEQRLQQAGQSARAAKANVDAVAAQILLQQWLDQQAARSVHQAGGTHA</sequence>
<accession>A0A679I7N5</accession>
<reference evidence="3" key="1">
    <citation type="submission" date="2020-01" db="EMBL/GenBank/DDBJ databases">
        <title>Phosphoaccumulans saitamaens gen. nov., sp. nov., a polyphosphate accumulating bacterium isolated from surface river water.</title>
        <authorList>
            <person name="Watanabe K."/>
            <person name="Suda W."/>
        </authorList>
    </citation>
    <scope>NUCLEOTIDE SEQUENCE [LARGE SCALE GENOMIC DNA]</scope>
    <source>
        <strain evidence="3">ICHIAU1</strain>
    </source>
</reference>
<dbReference type="InterPro" id="IPR006641">
    <property type="entry name" value="YqgF/RNaseH-like_dom"/>
</dbReference>
<name>A0A679I7N5_9RHOO</name>
<dbReference type="EMBL" id="AP022345">
    <property type="protein sequence ID" value="BBU68407.1"/>
    <property type="molecule type" value="Genomic_DNA"/>
</dbReference>
<dbReference type="InterPro" id="IPR012337">
    <property type="entry name" value="RNaseH-like_sf"/>
</dbReference>
<evidence type="ECO:0000256" key="1">
    <source>
        <dbReference type="HAMAP-Rule" id="MF_00651"/>
    </source>
</evidence>
<dbReference type="OrthoDB" id="9796140at2"/>
<dbReference type="Proteomes" id="UP000463961">
    <property type="component" value="Chromosome"/>
</dbReference>
<dbReference type="PANTHER" id="PTHR33317">
    <property type="entry name" value="POLYNUCLEOTIDYL TRANSFERASE, RIBONUCLEASE H-LIKE SUPERFAMILY PROTEIN"/>
    <property type="match status" value="1"/>
</dbReference>
<keyword evidence="1" id="KW-0963">Cytoplasm</keyword>
<dbReference type="Pfam" id="PF03652">
    <property type="entry name" value="RuvX"/>
    <property type="match status" value="1"/>
</dbReference>
<dbReference type="GO" id="GO:0016788">
    <property type="term" value="F:hydrolase activity, acting on ester bonds"/>
    <property type="evidence" value="ECO:0007669"/>
    <property type="project" value="UniProtKB-UniRule"/>
</dbReference>
<organism evidence="2 3">
    <name type="scientific">Fluviibacter phosphoraccumulans</name>
    <dbReference type="NCBI Taxonomy" id="1751046"/>
    <lineage>
        <taxon>Bacteria</taxon>
        <taxon>Pseudomonadati</taxon>
        <taxon>Pseudomonadota</taxon>
        <taxon>Betaproteobacteria</taxon>
        <taxon>Rhodocyclales</taxon>
        <taxon>Fluviibacteraceae</taxon>
        <taxon>Fluviibacter</taxon>
    </lineage>
</organism>
<gene>
    <name evidence="2" type="ORF">ICHIAU1_06900</name>
</gene>
<dbReference type="GO" id="GO:0005829">
    <property type="term" value="C:cytosol"/>
    <property type="evidence" value="ECO:0007669"/>
    <property type="project" value="TreeGrafter"/>
</dbReference>
<proteinExistence type="inferred from homology"/>
<evidence type="ECO:0000313" key="3">
    <source>
        <dbReference type="Proteomes" id="UP000463961"/>
    </source>
</evidence>
<comment type="similarity">
    <text evidence="1">Belongs to the YqgF HJR family.</text>
</comment>
<dbReference type="PANTHER" id="PTHR33317:SF4">
    <property type="entry name" value="POLYNUCLEOTIDYL TRANSFERASE, RIBONUCLEASE H-LIKE SUPERFAMILY PROTEIN"/>
    <property type="match status" value="1"/>
</dbReference>
<dbReference type="InterPro" id="IPR037027">
    <property type="entry name" value="YqgF/RNaseH-like_dom_sf"/>
</dbReference>
<keyword evidence="1" id="KW-0378">Hydrolase</keyword>
<evidence type="ECO:0000313" key="2">
    <source>
        <dbReference type="EMBL" id="BBU68407.1"/>
    </source>
</evidence>
<dbReference type="SMART" id="SM00732">
    <property type="entry name" value="YqgFc"/>
    <property type="match status" value="1"/>
</dbReference>
<dbReference type="RefSeq" id="WP_162050802.1">
    <property type="nucleotide sequence ID" value="NZ_AP019011.1"/>
</dbReference>
<protein>
    <recommendedName>
        <fullName evidence="1">Putative pre-16S rRNA nuclease</fullName>
        <ecNumber evidence="1">3.1.-.-</ecNumber>
    </recommendedName>
</protein>
<keyword evidence="3" id="KW-1185">Reference proteome</keyword>
<dbReference type="Gene3D" id="3.30.420.140">
    <property type="entry name" value="YqgF/RNase H-like domain"/>
    <property type="match status" value="1"/>
</dbReference>
<keyword evidence="1" id="KW-0540">Nuclease</keyword>
<dbReference type="GO" id="GO:0000967">
    <property type="term" value="P:rRNA 5'-end processing"/>
    <property type="evidence" value="ECO:0007669"/>
    <property type="project" value="UniProtKB-UniRule"/>
</dbReference>
<dbReference type="HAMAP" id="MF_00651">
    <property type="entry name" value="Nuclease_YqgF"/>
    <property type="match status" value="1"/>
</dbReference>
<dbReference type="EC" id="3.1.-.-" evidence="1"/>
<dbReference type="NCBIfam" id="TIGR00250">
    <property type="entry name" value="RNAse_H_YqgF"/>
    <property type="match status" value="1"/>
</dbReference>